<protein>
    <submittedName>
        <fullName evidence="3">Metallophosphoesterase family protein</fullName>
    </submittedName>
</protein>
<sequence length="241" mass="26121">MRIAIVSDIHGNLPALEAVLRDVARRGVDRVVNLGDSVSGPLMVRETAQFLMAQDWVQLAGNHERQVLAGSPGASDQYARSQLGAAELAWMASLKPSLWLGEDVLLCHGTPQSDVTYFLESVEPGGMRLATGDEIDRRLGDVRAELVACGHTHLPRSVRASNGTLIVNPGSVGLQAYDDEHPVFHLVQNGSPDARYAIVEQVGGEWISTLIAVPYDFRAMAALAERNGRPDWARALLTGYM</sequence>
<dbReference type="Proteomes" id="UP000666369">
    <property type="component" value="Unassembled WGS sequence"/>
</dbReference>
<dbReference type="Gene3D" id="3.60.21.10">
    <property type="match status" value="1"/>
</dbReference>
<dbReference type="SUPFAM" id="SSF56300">
    <property type="entry name" value="Metallo-dependent phosphatases"/>
    <property type="match status" value="1"/>
</dbReference>
<dbReference type="PANTHER" id="PTHR42850:SF2">
    <property type="entry name" value="BLL5683 PROTEIN"/>
    <property type="match status" value="1"/>
</dbReference>
<evidence type="ECO:0000259" key="2">
    <source>
        <dbReference type="Pfam" id="PF12850"/>
    </source>
</evidence>
<dbReference type="PIRSF" id="PIRSF000883">
    <property type="entry name" value="Pesterase_MJ0912"/>
    <property type="match status" value="1"/>
</dbReference>
<feature type="domain" description="Calcineurin-like phosphoesterase" evidence="2">
    <location>
        <begin position="1"/>
        <end position="180"/>
    </location>
</feature>
<proteinExistence type="inferred from homology"/>
<evidence type="ECO:0000256" key="1">
    <source>
        <dbReference type="ARBA" id="ARBA00008950"/>
    </source>
</evidence>
<evidence type="ECO:0000313" key="3">
    <source>
        <dbReference type="EMBL" id="NGZ87664.1"/>
    </source>
</evidence>
<name>A0ABX0FTN8_9BURK</name>
<reference evidence="4" key="2">
    <citation type="submission" date="2023-07" db="EMBL/GenBank/DDBJ databases">
        <title>Duganella aceri sp. nov., isolated from tree sap.</title>
        <authorList>
            <person name="Kim I.S."/>
        </authorList>
    </citation>
    <scope>NUCLEOTIDE SEQUENCE [LARGE SCALE GENOMIC DNA]</scope>
    <source>
        <strain evidence="4">SAP-35</strain>
    </source>
</reference>
<comment type="similarity">
    <text evidence="1">Belongs to the metallophosphoesterase superfamily. YfcE family.</text>
</comment>
<reference evidence="3 4" key="1">
    <citation type="submission" date="2020-01" db="EMBL/GenBank/DDBJ databases">
        <authorList>
            <person name="Lee S.D."/>
        </authorList>
    </citation>
    <scope>NUCLEOTIDE SEQUENCE [LARGE SCALE GENOMIC DNA]</scope>
    <source>
        <strain evidence="3 4">SAP-35</strain>
    </source>
</reference>
<dbReference type="InterPro" id="IPR050126">
    <property type="entry name" value="Ap4A_hydrolase"/>
</dbReference>
<dbReference type="InterPro" id="IPR011152">
    <property type="entry name" value="Pesterase_MJ0912"/>
</dbReference>
<dbReference type="PANTHER" id="PTHR42850">
    <property type="entry name" value="METALLOPHOSPHOESTERASE"/>
    <property type="match status" value="1"/>
</dbReference>
<dbReference type="Pfam" id="PF12850">
    <property type="entry name" value="Metallophos_2"/>
    <property type="match status" value="1"/>
</dbReference>
<dbReference type="EMBL" id="JAADJT010000014">
    <property type="protein sequence ID" value="NGZ87664.1"/>
    <property type="molecule type" value="Genomic_DNA"/>
</dbReference>
<dbReference type="RefSeq" id="WP_166107796.1">
    <property type="nucleotide sequence ID" value="NZ_JAADJT010000014.1"/>
</dbReference>
<organism evidence="3 4">
    <name type="scientific">Duganella aceris</name>
    <dbReference type="NCBI Taxonomy" id="2703883"/>
    <lineage>
        <taxon>Bacteria</taxon>
        <taxon>Pseudomonadati</taxon>
        <taxon>Pseudomonadota</taxon>
        <taxon>Betaproteobacteria</taxon>
        <taxon>Burkholderiales</taxon>
        <taxon>Oxalobacteraceae</taxon>
        <taxon>Telluria group</taxon>
        <taxon>Duganella</taxon>
    </lineage>
</organism>
<dbReference type="InterPro" id="IPR029052">
    <property type="entry name" value="Metallo-depent_PP-like"/>
</dbReference>
<keyword evidence="4" id="KW-1185">Reference proteome</keyword>
<dbReference type="InterPro" id="IPR024654">
    <property type="entry name" value="Calcineurin-like_PHP_lpxH"/>
</dbReference>
<accession>A0ABX0FTN8</accession>
<comment type="caution">
    <text evidence="3">The sequence shown here is derived from an EMBL/GenBank/DDBJ whole genome shotgun (WGS) entry which is preliminary data.</text>
</comment>
<gene>
    <name evidence="3" type="ORF">GW587_25820</name>
</gene>
<evidence type="ECO:0000313" key="4">
    <source>
        <dbReference type="Proteomes" id="UP000666369"/>
    </source>
</evidence>